<protein>
    <recommendedName>
        <fullName evidence="4">DUF2306 domain-containing protein</fullName>
    </recommendedName>
</protein>
<feature type="transmembrane region" description="Helical" evidence="1">
    <location>
        <begin position="45"/>
        <end position="65"/>
    </location>
</feature>
<keyword evidence="1" id="KW-0812">Transmembrane</keyword>
<organism evidence="2 3">
    <name type="scientific">Hyphococcus aureus</name>
    <dbReference type="NCBI Taxonomy" id="2666033"/>
    <lineage>
        <taxon>Bacteria</taxon>
        <taxon>Pseudomonadati</taxon>
        <taxon>Pseudomonadota</taxon>
        <taxon>Alphaproteobacteria</taxon>
        <taxon>Parvularculales</taxon>
        <taxon>Parvularculaceae</taxon>
        <taxon>Hyphococcus</taxon>
    </lineage>
</organism>
<accession>A0ABW1KVC7</accession>
<evidence type="ECO:0008006" key="4">
    <source>
        <dbReference type="Google" id="ProtNLM"/>
    </source>
</evidence>
<feature type="transmembrane region" description="Helical" evidence="1">
    <location>
        <begin position="109"/>
        <end position="127"/>
    </location>
</feature>
<gene>
    <name evidence="2" type="ORF">ACFMB1_03345</name>
</gene>
<reference evidence="2 3" key="1">
    <citation type="submission" date="2024-09" db="EMBL/GenBank/DDBJ databases">
        <authorList>
            <person name="Zhang Z.-H."/>
        </authorList>
    </citation>
    <scope>NUCLEOTIDE SEQUENCE [LARGE SCALE GENOMIC DNA]</scope>
    <source>
        <strain evidence="2 3">HHTR114</strain>
    </source>
</reference>
<evidence type="ECO:0000256" key="1">
    <source>
        <dbReference type="SAM" id="Phobius"/>
    </source>
</evidence>
<evidence type="ECO:0000313" key="2">
    <source>
        <dbReference type="EMBL" id="MFC6034562.1"/>
    </source>
</evidence>
<dbReference type="EMBL" id="JBHPON010000001">
    <property type="protein sequence ID" value="MFC6034562.1"/>
    <property type="molecule type" value="Genomic_DNA"/>
</dbReference>
<name>A0ABW1KVC7_9PROT</name>
<dbReference type="RefSeq" id="WP_379880108.1">
    <property type="nucleotide sequence ID" value="NZ_JBHPON010000001.1"/>
</dbReference>
<keyword evidence="1" id="KW-0472">Membrane</keyword>
<keyword evidence="3" id="KW-1185">Reference proteome</keyword>
<comment type="caution">
    <text evidence="2">The sequence shown here is derived from an EMBL/GenBank/DDBJ whole genome shotgun (WGS) entry which is preliminary data.</text>
</comment>
<sequence>MSLTPLLEAPWIIQAHAFAAFAAFILGVVQFAAPKGTMPHKTLGVVWIVLMSVITISSIFVRPALYPGLPLVKWFSWIHLFTIMTAFGVVAGVTMLVKGGPGLKYHARPFRGIFIGGLIIAGILAFLPGRIMHQVAFGN</sequence>
<proteinExistence type="predicted"/>
<dbReference type="Proteomes" id="UP001596116">
    <property type="component" value="Unassembled WGS sequence"/>
</dbReference>
<feature type="transmembrane region" description="Helical" evidence="1">
    <location>
        <begin position="77"/>
        <end position="97"/>
    </location>
</feature>
<evidence type="ECO:0000313" key="3">
    <source>
        <dbReference type="Proteomes" id="UP001596116"/>
    </source>
</evidence>
<feature type="transmembrane region" description="Helical" evidence="1">
    <location>
        <begin position="12"/>
        <end position="33"/>
    </location>
</feature>
<keyword evidence="1" id="KW-1133">Transmembrane helix</keyword>